<evidence type="ECO:0000256" key="2">
    <source>
        <dbReference type="ARBA" id="ARBA00022741"/>
    </source>
</evidence>
<comment type="similarity">
    <text evidence="1">Belongs to the heat shock protein 70 family.</text>
</comment>
<name>A0A914NYA8_9BILA</name>
<sequence length="200" mass="23074">MFYKVRVQPVTETPKEEIIALSFEKNIKIKDTVARMAKIVFTRDHFSIYVVEDGEEEKMIKDSDGSTKIPLYISFMEKKPVIGESAAKVAEKNPDFVVYDLMKLCSINFENADSKWPFKLIKNYNNEILVEFETSNGPRRAGPDFLLAIVFNHCLKLIEKETGEKLEEIGIKFEGFEKKEDFVPCFKKAGEKINVKLNFL</sequence>
<keyword evidence="4" id="KW-1185">Reference proteome</keyword>
<dbReference type="Gene3D" id="3.30.420.40">
    <property type="match status" value="1"/>
</dbReference>
<dbReference type="Pfam" id="PF00012">
    <property type="entry name" value="HSP70"/>
    <property type="match status" value="1"/>
</dbReference>
<dbReference type="Proteomes" id="UP000887578">
    <property type="component" value="Unplaced"/>
</dbReference>
<dbReference type="SUPFAM" id="SSF53067">
    <property type="entry name" value="Actin-like ATPase domain"/>
    <property type="match status" value="1"/>
</dbReference>
<reference evidence="5" key="1">
    <citation type="submission" date="2022-11" db="UniProtKB">
        <authorList>
            <consortium name="WormBaseParasite"/>
        </authorList>
    </citation>
    <scope>IDENTIFICATION</scope>
</reference>
<evidence type="ECO:0000256" key="1">
    <source>
        <dbReference type="ARBA" id="ARBA00007381"/>
    </source>
</evidence>
<keyword evidence="2" id="KW-0547">Nucleotide-binding</keyword>
<dbReference type="GO" id="GO:0140662">
    <property type="term" value="F:ATP-dependent protein folding chaperone"/>
    <property type="evidence" value="ECO:0007669"/>
    <property type="project" value="InterPro"/>
</dbReference>
<organism evidence="4 5">
    <name type="scientific">Panagrolaimus davidi</name>
    <dbReference type="NCBI Taxonomy" id="227884"/>
    <lineage>
        <taxon>Eukaryota</taxon>
        <taxon>Metazoa</taxon>
        <taxon>Ecdysozoa</taxon>
        <taxon>Nematoda</taxon>
        <taxon>Chromadorea</taxon>
        <taxon>Rhabditida</taxon>
        <taxon>Tylenchina</taxon>
        <taxon>Panagrolaimomorpha</taxon>
        <taxon>Panagrolaimoidea</taxon>
        <taxon>Panagrolaimidae</taxon>
        <taxon>Panagrolaimus</taxon>
    </lineage>
</organism>
<dbReference type="InterPro" id="IPR013126">
    <property type="entry name" value="Hsp_70_fam"/>
</dbReference>
<evidence type="ECO:0000313" key="5">
    <source>
        <dbReference type="WBParaSite" id="PDA_v2.g10373.t1"/>
    </source>
</evidence>
<dbReference type="GO" id="GO:0005524">
    <property type="term" value="F:ATP binding"/>
    <property type="evidence" value="ECO:0007669"/>
    <property type="project" value="UniProtKB-KW"/>
</dbReference>
<evidence type="ECO:0000313" key="4">
    <source>
        <dbReference type="Proteomes" id="UP000887578"/>
    </source>
</evidence>
<protein>
    <submittedName>
        <fullName evidence="5">Uncharacterized protein</fullName>
    </submittedName>
</protein>
<dbReference type="WBParaSite" id="PDA_v2.g10373.t1">
    <property type="protein sequence ID" value="PDA_v2.g10373.t1"/>
    <property type="gene ID" value="PDA_v2.g10373"/>
</dbReference>
<keyword evidence="3" id="KW-0067">ATP-binding</keyword>
<evidence type="ECO:0000256" key="3">
    <source>
        <dbReference type="ARBA" id="ARBA00022840"/>
    </source>
</evidence>
<accession>A0A914NYA8</accession>
<dbReference type="InterPro" id="IPR043129">
    <property type="entry name" value="ATPase_NBD"/>
</dbReference>
<dbReference type="AlphaFoldDB" id="A0A914NYA8"/>
<proteinExistence type="inferred from homology"/>